<sequence length="762" mass="86849">MRAEEVHMFAPGLNTPDLQQLKTKHNELLDTIDKLRANDIGRYVELPQIVVVGDQSSGKSSVLEAISRVRFPSKSTLCTRFATELILREADEPRMEVTIRPHDGESTDVKDKLALFNKVQTELCELSNIIKEATEYMGIDGDSNSFSKHILRVNISGPGVPQLTLVDLPGFYHASGKNQLAEHRSIVSELAAEYMERESSIILAVVSAKSDPVMQQVLEETRRYDERGQRTLGIITKPDKLERGELEDEFLQLLKNNNKISPRFLKHGWHVLRNRGEGEPADFDARDKREAELFRSRPWNELPDRNKGIASLREKLSRVLLMHIAGKLPHVTMRIEQLIDDRQRSLADLGEAREKTGDYLRHLEGIVRDFTRLTLQAVGGDEKDSAFFGKVCPGSELDVAGGRRNLRAQVRNQNCAFVAVLRKCGANRVIRWRDGDDKEAWVQPDIPRELEHLAACYNAKEPVSVSQDELEELIHKWAMESRGTELPGVYSSKMALTLFEDQAEPWEGIATRHVELVMEAAESLVKEILQFVTRDDDEMHEKLMTTFVAPFFKDRRAALGGKLQEVLPRLHKTGFPLALEEVFQERAKGRAWRRLQRQVRELDQDPSNVPLSVGVKRALQNPLFAQDAINAQQGKVQEWGIERVLDYMTEYYGMTLETFMTNVIILAVENQLMSQIPEILTMSKIVRLDEDELERLAGESQDVRAAREEVQRDLEKLTTGLRLCEQWRMDNKKDSVARQKVTGVNTGEAKTHCPGQWHDCRE</sequence>
<reference evidence="5 6" key="1">
    <citation type="submission" date="2018-01" db="EMBL/GenBank/DDBJ databases">
        <title>Harnessing the power of phylogenomics to disentangle the directionality and signatures of interkingdom host jumping in the parasitic fungal genus Tolypocladium.</title>
        <authorList>
            <person name="Quandt C.A."/>
            <person name="Patterson W."/>
            <person name="Spatafora J.W."/>
        </authorList>
    </citation>
    <scope>NUCLEOTIDE SEQUENCE [LARGE SCALE GENOMIC DNA]</scope>
    <source>
        <strain evidence="5 6">NRBC 100945</strain>
    </source>
</reference>
<dbReference type="InterPro" id="IPR030381">
    <property type="entry name" value="G_DYNAMIN_dom"/>
</dbReference>
<dbReference type="EMBL" id="PKSG01000844">
    <property type="protein sequence ID" value="POR32469.1"/>
    <property type="molecule type" value="Genomic_DNA"/>
</dbReference>
<keyword evidence="6" id="KW-1185">Reference proteome</keyword>
<dbReference type="PROSITE" id="PS51718">
    <property type="entry name" value="G_DYNAMIN_2"/>
    <property type="match status" value="1"/>
</dbReference>
<dbReference type="GO" id="GO:0048312">
    <property type="term" value="P:intracellular distribution of mitochondria"/>
    <property type="evidence" value="ECO:0007669"/>
    <property type="project" value="TreeGrafter"/>
</dbReference>
<dbReference type="Gene3D" id="3.40.50.300">
    <property type="entry name" value="P-loop containing nucleotide triphosphate hydrolases"/>
    <property type="match status" value="1"/>
</dbReference>
<organism evidence="5 6">
    <name type="scientific">Tolypocladium paradoxum</name>
    <dbReference type="NCBI Taxonomy" id="94208"/>
    <lineage>
        <taxon>Eukaryota</taxon>
        <taxon>Fungi</taxon>
        <taxon>Dikarya</taxon>
        <taxon>Ascomycota</taxon>
        <taxon>Pezizomycotina</taxon>
        <taxon>Sordariomycetes</taxon>
        <taxon>Hypocreomycetidae</taxon>
        <taxon>Hypocreales</taxon>
        <taxon>Ophiocordycipitaceae</taxon>
        <taxon>Tolypocladium</taxon>
    </lineage>
</organism>
<dbReference type="Pfam" id="PF01031">
    <property type="entry name" value="Dynamin_M"/>
    <property type="match status" value="1"/>
</dbReference>
<dbReference type="GO" id="GO:0006897">
    <property type="term" value="P:endocytosis"/>
    <property type="evidence" value="ECO:0007669"/>
    <property type="project" value="TreeGrafter"/>
</dbReference>
<accession>A0A2S4KQM4</accession>
<evidence type="ECO:0000256" key="1">
    <source>
        <dbReference type="ARBA" id="ARBA00022741"/>
    </source>
</evidence>
<dbReference type="OrthoDB" id="415706at2759"/>
<dbReference type="Pfam" id="PF00350">
    <property type="entry name" value="Dynamin_N"/>
    <property type="match status" value="1"/>
</dbReference>
<dbReference type="GO" id="GO:0003924">
    <property type="term" value="F:GTPase activity"/>
    <property type="evidence" value="ECO:0007669"/>
    <property type="project" value="InterPro"/>
</dbReference>
<dbReference type="InterPro" id="IPR027417">
    <property type="entry name" value="P-loop_NTPase"/>
</dbReference>
<dbReference type="PRINTS" id="PR00195">
    <property type="entry name" value="DYNAMIN"/>
</dbReference>
<dbReference type="InterPro" id="IPR001401">
    <property type="entry name" value="Dynamin_GTPase"/>
</dbReference>
<dbReference type="InterPro" id="IPR020850">
    <property type="entry name" value="GED_dom"/>
</dbReference>
<name>A0A2S4KQM4_9HYPO</name>
<dbReference type="FunFam" id="3.40.50.300:FF:001425">
    <property type="entry name" value="Dynamin GTPase, putative"/>
    <property type="match status" value="1"/>
</dbReference>
<comment type="caution">
    <text evidence="5">The sequence shown here is derived from an EMBL/GenBank/DDBJ whole genome shotgun (WGS) entry which is preliminary data.</text>
</comment>
<dbReference type="GO" id="GO:0005525">
    <property type="term" value="F:GTP binding"/>
    <property type="evidence" value="ECO:0007669"/>
    <property type="project" value="InterPro"/>
</dbReference>
<dbReference type="GO" id="GO:0000266">
    <property type="term" value="P:mitochondrial fission"/>
    <property type="evidence" value="ECO:0007669"/>
    <property type="project" value="TreeGrafter"/>
</dbReference>
<evidence type="ECO:0000259" key="4">
    <source>
        <dbReference type="PROSITE" id="PS51718"/>
    </source>
</evidence>
<protein>
    <submittedName>
        <fullName evidence="5">Dynamin-like protein 4C</fullName>
    </submittedName>
</protein>
<dbReference type="PANTHER" id="PTHR11566:SF149">
    <property type="entry name" value="GTPASE, PUTATIVE (AFU_ORTHOLOGUE AFUA_6G11890)-RELATED"/>
    <property type="match status" value="1"/>
</dbReference>
<dbReference type="GO" id="GO:0005874">
    <property type="term" value="C:microtubule"/>
    <property type="evidence" value="ECO:0007669"/>
    <property type="project" value="TreeGrafter"/>
</dbReference>
<evidence type="ECO:0000256" key="2">
    <source>
        <dbReference type="ARBA" id="ARBA00023134"/>
    </source>
</evidence>
<dbReference type="STRING" id="94208.A0A2S4KQM4"/>
<dbReference type="InterPro" id="IPR000375">
    <property type="entry name" value="Dynamin_stalk"/>
</dbReference>
<evidence type="ECO:0000259" key="3">
    <source>
        <dbReference type="PROSITE" id="PS51388"/>
    </source>
</evidence>
<dbReference type="SMART" id="SM00053">
    <property type="entry name" value="DYNc"/>
    <property type="match status" value="1"/>
</dbReference>
<keyword evidence="1" id="KW-0547">Nucleotide-binding</keyword>
<dbReference type="PANTHER" id="PTHR11566">
    <property type="entry name" value="DYNAMIN"/>
    <property type="match status" value="1"/>
</dbReference>
<dbReference type="GO" id="GO:0016020">
    <property type="term" value="C:membrane"/>
    <property type="evidence" value="ECO:0007669"/>
    <property type="project" value="TreeGrafter"/>
</dbReference>
<dbReference type="InterPro" id="IPR045063">
    <property type="entry name" value="Dynamin_N"/>
</dbReference>
<dbReference type="PROSITE" id="PS51388">
    <property type="entry name" value="GED"/>
    <property type="match status" value="1"/>
</dbReference>
<dbReference type="GO" id="GO:0016559">
    <property type="term" value="P:peroxisome fission"/>
    <property type="evidence" value="ECO:0007669"/>
    <property type="project" value="TreeGrafter"/>
</dbReference>
<dbReference type="GO" id="GO:0005739">
    <property type="term" value="C:mitochondrion"/>
    <property type="evidence" value="ECO:0007669"/>
    <property type="project" value="TreeGrafter"/>
</dbReference>
<gene>
    <name evidence="5" type="ORF">TPAR_07321</name>
</gene>
<keyword evidence="2" id="KW-0342">GTP-binding</keyword>
<proteinExistence type="predicted"/>
<dbReference type="SUPFAM" id="SSF52540">
    <property type="entry name" value="P-loop containing nucleoside triphosphate hydrolases"/>
    <property type="match status" value="1"/>
</dbReference>
<feature type="domain" description="Dynamin-type G" evidence="4">
    <location>
        <begin position="43"/>
        <end position="329"/>
    </location>
</feature>
<dbReference type="GO" id="GO:0008017">
    <property type="term" value="F:microtubule binding"/>
    <property type="evidence" value="ECO:0007669"/>
    <property type="project" value="TreeGrafter"/>
</dbReference>
<dbReference type="CDD" id="cd08771">
    <property type="entry name" value="DLP_1"/>
    <property type="match status" value="1"/>
</dbReference>
<dbReference type="AlphaFoldDB" id="A0A2S4KQM4"/>
<feature type="domain" description="GED" evidence="3">
    <location>
        <begin position="641"/>
        <end position="732"/>
    </location>
</feature>
<dbReference type="InterPro" id="IPR022812">
    <property type="entry name" value="Dynamin"/>
</dbReference>
<dbReference type="Proteomes" id="UP000237481">
    <property type="component" value="Unassembled WGS sequence"/>
</dbReference>
<evidence type="ECO:0000313" key="6">
    <source>
        <dbReference type="Proteomes" id="UP000237481"/>
    </source>
</evidence>
<evidence type="ECO:0000313" key="5">
    <source>
        <dbReference type="EMBL" id="POR32469.1"/>
    </source>
</evidence>